<dbReference type="OrthoDB" id="7056452at2"/>
<organism evidence="3 4">
    <name type="scientific">Pseudolysobacter antarcticus</name>
    <dbReference type="NCBI Taxonomy" id="2511995"/>
    <lineage>
        <taxon>Bacteria</taxon>
        <taxon>Pseudomonadati</taxon>
        <taxon>Pseudomonadota</taxon>
        <taxon>Gammaproteobacteria</taxon>
        <taxon>Lysobacterales</taxon>
        <taxon>Rhodanobacteraceae</taxon>
        <taxon>Pseudolysobacter</taxon>
    </lineage>
</organism>
<evidence type="ECO:0000313" key="3">
    <source>
        <dbReference type="EMBL" id="QBB69511.1"/>
    </source>
</evidence>
<dbReference type="Pfam" id="PF13349">
    <property type="entry name" value="DUF4097"/>
    <property type="match status" value="1"/>
</dbReference>
<keyword evidence="4" id="KW-1185">Reference proteome</keyword>
<dbReference type="Proteomes" id="UP000291562">
    <property type="component" value="Chromosome"/>
</dbReference>
<sequence length="296" mass="30767">MKLTTIFYALALLLPGITFAGTPISETRALHVDAKVDIENVRGAVTVSGWDKDEISITGTLGDGNKGLEIEGGGSHLSVRVEGEKKSGWFGDGPRSDTLLNIKLPRRAVVKIEVVSADVDVSNLSGVSLGIESVSGQIKAQAEVGELNVNSVSGGMQLNAIAKRSHIETVSGDIDARGMSGKVKLETVSGRARLQASTLHDLDAGTVSGDIEIHAALEGGAHVEAESMSGAVKIFVPANLSARIEAESFSGRIRSDFGTPKTQEFGPGTSLETTAGAGEAKISLNSFSGDVTLKKE</sequence>
<dbReference type="RefSeq" id="WP_129831768.1">
    <property type="nucleotide sequence ID" value="NZ_CP035704.1"/>
</dbReference>
<feature type="signal peptide" evidence="1">
    <location>
        <begin position="1"/>
        <end position="20"/>
    </location>
</feature>
<keyword evidence="1" id="KW-0732">Signal</keyword>
<dbReference type="KEGG" id="xbc:ELE36_03465"/>
<name>A0A411HGD2_9GAMM</name>
<evidence type="ECO:0000259" key="2">
    <source>
        <dbReference type="Pfam" id="PF13349"/>
    </source>
</evidence>
<evidence type="ECO:0000256" key="1">
    <source>
        <dbReference type="SAM" id="SignalP"/>
    </source>
</evidence>
<dbReference type="InterPro" id="IPR025164">
    <property type="entry name" value="Toastrack_DUF4097"/>
</dbReference>
<gene>
    <name evidence="3" type="ORF">ELE36_03465</name>
</gene>
<dbReference type="AlphaFoldDB" id="A0A411HGD2"/>
<protein>
    <recommendedName>
        <fullName evidence="2">DUF4097 domain-containing protein</fullName>
    </recommendedName>
</protein>
<dbReference type="EMBL" id="CP035704">
    <property type="protein sequence ID" value="QBB69511.1"/>
    <property type="molecule type" value="Genomic_DNA"/>
</dbReference>
<evidence type="ECO:0000313" key="4">
    <source>
        <dbReference type="Proteomes" id="UP000291562"/>
    </source>
</evidence>
<feature type="domain" description="DUF4097" evidence="2">
    <location>
        <begin position="36"/>
        <end position="293"/>
    </location>
</feature>
<proteinExistence type="predicted"/>
<feature type="chain" id="PRO_5019072932" description="DUF4097 domain-containing protein" evidence="1">
    <location>
        <begin position="21"/>
        <end position="296"/>
    </location>
</feature>
<reference evidence="3 4" key="1">
    <citation type="submission" date="2019-01" db="EMBL/GenBank/DDBJ databases">
        <title>Pseudolysobacter antarctica gen. nov., sp. nov., isolated from Fildes Peninsula, Antarctica.</title>
        <authorList>
            <person name="Wei Z."/>
            <person name="Peng F."/>
        </authorList>
    </citation>
    <scope>NUCLEOTIDE SEQUENCE [LARGE SCALE GENOMIC DNA]</scope>
    <source>
        <strain evidence="3 4">AQ6-296</strain>
    </source>
</reference>
<accession>A0A411HGD2</accession>